<evidence type="ECO:0000256" key="4">
    <source>
        <dbReference type="ARBA" id="ARBA00042096"/>
    </source>
</evidence>
<dbReference type="Gene3D" id="1.10.20.10">
    <property type="entry name" value="Histone, subunit A"/>
    <property type="match status" value="1"/>
</dbReference>
<feature type="compositionally biased region" description="Low complexity" evidence="5">
    <location>
        <begin position="68"/>
        <end position="87"/>
    </location>
</feature>
<gene>
    <name evidence="6" type="ORF">D9615_008657</name>
</gene>
<comment type="subcellular location">
    <subcellularLocation>
        <location evidence="1">Nucleus</location>
    </subcellularLocation>
</comment>
<comment type="caution">
    <text evidence="6">The sequence shown here is derived from an EMBL/GenBank/DDBJ whole genome shotgun (WGS) entry which is preliminary data.</text>
</comment>
<evidence type="ECO:0000313" key="6">
    <source>
        <dbReference type="EMBL" id="KAF5376434.1"/>
    </source>
</evidence>
<dbReference type="GO" id="GO:0031490">
    <property type="term" value="F:chromatin DNA binding"/>
    <property type="evidence" value="ECO:0007669"/>
    <property type="project" value="TreeGrafter"/>
</dbReference>
<dbReference type="GO" id="GO:0006974">
    <property type="term" value="P:DNA damage response"/>
    <property type="evidence" value="ECO:0007669"/>
    <property type="project" value="TreeGrafter"/>
</dbReference>
<dbReference type="GO" id="GO:0031507">
    <property type="term" value="P:heterochromatin formation"/>
    <property type="evidence" value="ECO:0007669"/>
    <property type="project" value="TreeGrafter"/>
</dbReference>
<organism evidence="6 7">
    <name type="scientific">Tricholomella constricta</name>
    <dbReference type="NCBI Taxonomy" id="117010"/>
    <lineage>
        <taxon>Eukaryota</taxon>
        <taxon>Fungi</taxon>
        <taxon>Dikarya</taxon>
        <taxon>Basidiomycota</taxon>
        <taxon>Agaricomycotina</taxon>
        <taxon>Agaricomycetes</taxon>
        <taxon>Agaricomycetidae</taxon>
        <taxon>Agaricales</taxon>
        <taxon>Tricholomatineae</taxon>
        <taxon>Lyophyllaceae</taxon>
        <taxon>Tricholomella</taxon>
    </lineage>
</organism>
<feature type="region of interest" description="Disordered" evidence="5">
    <location>
        <begin position="133"/>
        <end position="223"/>
    </location>
</feature>
<dbReference type="OrthoDB" id="1707486at2759"/>
<dbReference type="EMBL" id="JAACJP010000028">
    <property type="protein sequence ID" value="KAF5376434.1"/>
    <property type="molecule type" value="Genomic_DNA"/>
</dbReference>
<feature type="compositionally biased region" description="Acidic residues" evidence="5">
    <location>
        <begin position="155"/>
        <end position="201"/>
    </location>
</feature>
<dbReference type="PANTHER" id="PTHR46172:SF1">
    <property type="entry name" value="DNA POLYMERASE EPSILON SUBUNIT 3"/>
    <property type="match status" value="1"/>
</dbReference>
<evidence type="ECO:0000256" key="5">
    <source>
        <dbReference type="SAM" id="MobiDB-lite"/>
    </source>
</evidence>
<dbReference type="GO" id="GO:0046982">
    <property type="term" value="F:protein heterodimerization activity"/>
    <property type="evidence" value="ECO:0007669"/>
    <property type="project" value="InterPro"/>
</dbReference>
<reference evidence="6 7" key="1">
    <citation type="journal article" date="2020" name="ISME J.">
        <title>Uncovering the hidden diversity of litter-decomposition mechanisms in mushroom-forming fungi.</title>
        <authorList>
            <person name="Floudas D."/>
            <person name="Bentzer J."/>
            <person name="Ahren D."/>
            <person name="Johansson T."/>
            <person name="Persson P."/>
            <person name="Tunlid A."/>
        </authorList>
    </citation>
    <scope>NUCLEOTIDE SEQUENCE [LARGE SCALE GENOMIC DNA]</scope>
    <source>
        <strain evidence="6 7">CBS 661.87</strain>
    </source>
</reference>
<feature type="region of interest" description="Disordered" evidence="5">
    <location>
        <begin position="48"/>
        <end position="116"/>
    </location>
</feature>
<sequence length="223" mass="23323">MLCAHDVAVSKQHKSISASDVLKALELIEFGDLVDKLQGELVVYRQQAKTDKTKKGTSNIGSVSAPVGKARPAPSPAAGSASVAASKPKGKEKVVAGQPLPPPFTSAPLAQSYGAGESASTAGARMAMEVDWEEELGEAADAVDTEGEAERGGFDAEDLEEELEGAADDAEEGMEDHDDEADDDEGVEGEVPEYPMEVEEVEPTKDAPVESLEEPPHNTIPAP</sequence>
<dbReference type="InterPro" id="IPR051377">
    <property type="entry name" value="DNA_Pol-Epsilon_Subunit"/>
</dbReference>
<protein>
    <recommendedName>
        <fullName evidence="3">DNA polymerase epsilon subunit D</fullName>
    </recommendedName>
    <alternativeName>
        <fullName evidence="4">DNA polymerase II subunit D</fullName>
    </alternativeName>
</protein>
<dbReference type="GO" id="GO:0008622">
    <property type="term" value="C:epsilon DNA polymerase complex"/>
    <property type="evidence" value="ECO:0007669"/>
    <property type="project" value="TreeGrafter"/>
</dbReference>
<name>A0A8H5M0S5_9AGAR</name>
<dbReference type="AlphaFoldDB" id="A0A8H5M0S5"/>
<dbReference type="GO" id="GO:0006272">
    <property type="term" value="P:leading strand elongation"/>
    <property type="evidence" value="ECO:0007669"/>
    <property type="project" value="TreeGrafter"/>
</dbReference>
<evidence type="ECO:0000256" key="2">
    <source>
        <dbReference type="ARBA" id="ARBA00023242"/>
    </source>
</evidence>
<dbReference type="PANTHER" id="PTHR46172">
    <property type="entry name" value="DNA POLYMERASE EPSILON SUBUNIT 3"/>
    <property type="match status" value="1"/>
</dbReference>
<dbReference type="SUPFAM" id="SSF47113">
    <property type="entry name" value="Histone-fold"/>
    <property type="match status" value="1"/>
</dbReference>
<dbReference type="InterPro" id="IPR009072">
    <property type="entry name" value="Histone-fold"/>
</dbReference>
<keyword evidence="2" id="KW-0539">Nucleus</keyword>
<evidence type="ECO:0000256" key="1">
    <source>
        <dbReference type="ARBA" id="ARBA00004123"/>
    </source>
</evidence>
<feature type="compositionally biased region" description="Acidic residues" evidence="5">
    <location>
        <begin position="133"/>
        <end position="147"/>
    </location>
</feature>
<accession>A0A8H5M0S5</accession>
<evidence type="ECO:0000313" key="7">
    <source>
        <dbReference type="Proteomes" id="UP000565441"/>
    </source>
</evidence>
<keyword evidence="7" id="KW-1185">Reference proteome</keyword>
<evidence type="ECO:0000256" key="3">
    <source>
        <dbReference type="ARBA" id="ARBA00039775"/>
    </source>
</evidence>
<proteinExistence type="predicted"/>
<dbReference type="GO" id="GO:0008623">
    <property type="term" value="C:CHRAC"/>
    <property type="evidence" value="ECO:0007669"/>
    <property type="project" value="TreeGrafter"/>
</dbReference>
<dbReference type="Proteomes" id="UP000565441">
    <property type="component" value="Unassembled WGS sequence"/>
</dbReference>